<feature type="transmembrane region" description="Helical" evidence="4">
    <location>
        <begin position="12"/>
        <end position="33"/>
    </location>
</feature>
<dbReference type="PROSITE" id="PS50850">
    <property type="entry name" value="MFS"/>
    <property type="match status" value="1"/>
</dbReference>
<dbReference type="Proteomes" id="UP000027327">
    <property type="component" value="Unassembled WGS sequence"/>
</dbReference>
<feature type="transmembrane region" description="Helical" evidence="4">
    <location>
        <begin position="143"/>
        <end position="161"/>
    </location>
</feature>
<dbReference type="EMBL" id="JMOD01000048">
    <property type="protein sequence ID" value="KCY17774.1"/>
    <property type="molecule type" value="Genomic_DNA"/>
</dbReference>
<evidence type="ECO:0000313" key="6">
    <source>
        <dbReference type="EMBL" id="KCY17774.1"/>
    </source>
</evidence>
<dbReference type="Gene3D" id="1.20.1250.20">
    <property type="entry name" value="MFS general substrate transporter like domains"/>
    <property type="match status" value="1"/>
</dbReference>
<feature type="domain" description="Major facilitator superfamily (MFS) profile" evidence="5">
    <location>
        <begin position="1"/>
        <end position="404"/>
    </location>
</feature>
<dbReference type="InterPro" id="IPR011701">
    <property type="entry name" value="MFS"/>
</dbReference>
<feature type="transmembrane region" description="Helical" evidence="4">
    <location>
        <begin position="111"/>
        <end position="136"/>
    </location>
</feature>
<accession>A0A062I9B8</accession>
<dbReference type="PATRIC" id="fig|1310697.3.peg.2479"/>
<feature type="transmembrane region" description="Helical" evidence="4">
    <location>
        <begin position="85"/>
        <end position="105"/>
    </location>
</feature>
<dbReference type="PANTHER" id="PTHR23521:SF3">
    <property type="entry name" value="MFS TRANSPORTER"/>
    <property type="match status" value="1"/>
</dbReference>
<evidence type="ECO:0000256" key="2">
    <source>
        <dbReference type="ARBA" id="ARBA00022989"/>
    </source>
</evidence>
<keyword evidence="1 4" id="KW-0812">Transmembrane</keyword>
<dbReference type="GO" id="GO:0022857">
    <property type="term" value="F:transmembrane transporter activity"/>
    <property type="evidence" value="ECO:0007669"/>
    <property type="project" value="InterPro"/>
</dbReference>
<keyword evidence="3 4" id="KW-0472">Membrane</keyword>
<dbReference type="GO" id="GO:0005886">
    <property type="term" value="C:plasma membrane"/>
    <property type="evidence" value="ECO:0007669"/>
    <property type="project" value="TreeGrafter"/>
</dbReference>
<comment type="caution">
    <text evidence="6">The sequence shown here is derived from an EMBL/GenBank/DDBJ whole genome shotgun (WGS) entry which is preliminary data.</text>
</comment>
<dbReference type="AlphaFoldDB" id="A0A062I9B8"/>
<dbReference type="SUPFAM" id="SSF103473">
    <property type="entry name" value="MFS general substrate transporter"/>
    <property type="match status" value="1"/>
</dbReference>
<feature type="transmembrane region" description="Helical" evidence="4">
    <location>
        <begin position="312"/>
        <end position="333"/>
    </location>
</feature>
<dbReference type="PANTHER" id="PTHR23521">
    <property type="entry name" value="TRANSPORTER MFS SUPERFAMILY"/>
    <property type="match status" value="1"/>
</dbReference>
<feature type="transmembrane region" description="Helical" evidence="4">
    <location>
        <begin position="256"/>
        <end position="279"/>
    </location>
</feature>
<dbReference type="RefSeq" id="WP_032036923.1">
    <property type="nucleotide sequence ID" value="NZ_JMOD01000048.1"/>
</dbReference>
<evidence type="ECO:0000256" key="3">
    <source>
        <dbReference type="ARBA" id="ARBA00023136"/>
    </source>
</evidence>
<keyword evidence="2 4" id="KW-1133">Transmembrane helix</keyword>
<sequence>MVGYNIQNNKKIYGLHATTIISLAQLLATSLWFSANSAAIDLMQQWQIKVADIGWITNAVQAGFIIGTFVFAYTEIADRFKARHIFVCSALLGAFFNFCFAWFAHGFMDALIYRFLVGLCLAGIYPIGMKLIVLWAPHQAGRALAKLVAMLTLGTALPYFINSFPTHFAWQTVMICSSSLALIAGLLIYQLGDPTISPKSQNIVSSGGTFQVFKIRKFRAAAIGYFGHMWELYAFWTIIPLFIAKSGIPEKLGYNNISLLTFFVMACGAIGCLVGGYLSKYIGNRYVAIGSLSISGFSCLVFALGWRFLPAWFLLVLFAIWGASVIADSPQFSALSAQSCPSEKVGAALAIQNSIGFTLTIISIALTTYAFEIIGLDSAWILLIGPILGVAGFYYSANKGVIHV</sequence>
<proteinExistence type="predicted"/>
<evidence type="ECO:0000256" key="4">
    <source>
        <dbReference type="SAM" id="Phobius"/>
    </source>
</evidence>
<dbReference type="InterPro" id="IPR036259">
    <property type="entry name" value="MFS_trans_sf"/>
</dbReference>
<feature type="transmembrane region" description="Helical" evidence="4">
    <location>
        <begin position="345"/>
        <end position="366"/>
    </location>
</feature>
<feature type="transmembrane region" description="Helical" evidence="4">
    <location>
        <begin position="378"/>
        <end position="397"/>
    </location>
</feature>
<dbReference type="Pfam" id="PF07690">
    <property type="entry name" value="MFS_1"/>
    <property type="match status" value="1"/>
</dbReference>
<reference evidence="6 7" key="1">
    <citation type="submission" date="2014-04" db="EMBL/GenBank/DDBJ databases">
        <title>Comparative genomics and transcriptomics to identify genetic mechanisms underlying the emergence of carbapenem resistant Acinetobacter baumannii (CRAb).</title>
        <authorList>
            <person name="Harris A.D."/>
            <person name="Johnson K.J."/>
            <person name="George J."/>
            <person name="Nadendla S."/>
            <person name="Daugherty S.C."/>
            <person name="Parankush S."/>
            <person name="Sadzewicz L."/>
            <person name="Tallon L."/>
            <person name="Sengamalay N."/>
            <person name="Hazen T.H."/>
            <person name="Rasko D.A."/>
        </authorList>
    </citation>
    <scope>NUCLEOTIDE SEQUENCE [LARGE SCALE GENOMIC DNA]</scope>
    <source>
        <strain evidence="6 7">21072</strain>
    </source>
</reference>
<evidence type="ECO:0000313" key="7">
    <source>
        <dbReference type="Proteomes" id="UP000027327"/>
    </source>
</evidence>
<feature type="transmembrane region" description="Helical" evidence="4">
    <location>
        <begin position="223"/>
        <end position="244"/>
    </location>
</feature>
<dbReference type="InterPro" id="IPR020846">
    <property type="entry name" value="MFS_dom"/>
</dbReference>
<protein>
    <submittedName>
        <fullName evidence="6">Major Facilitator Superfamily protein</fullName>
    </submittedName>
</protein>
<gene>
    <name evidence="6" type="ORF">J596_2578</name>
</gene>
<feature type="transmembrane region" description="Helical" evidence="4">
    <location>
        <begin position="53"/>
        <end position="73"/>
    </location>
</feature>
<organism evidence="6 7">
    <name type="scientific">Acinetobacter baumannii 21072</name>
    <dbReference type="NCBI Taxonomy" id="1310697"/>
    <lineage>
        <taxon>Bacteria</taxon>
        <taxon>Pseudomonadati</taxon>
        <taxon>Pseudomonadota</taxon>
        <taxon>Gammaproteobacteria</taxon>
        <taxon>Moraxellales</taxon>
        <taxon>Moraxellaceae</taxon>
        <taxon>Acinetobacter</taxon>
        <taxon>Acinetobacter calcoaceticus/baumannii complex</taxon>
    </lineage>
</organism>
<evidence type="ECO:0000256" key="1">
    <source>
        <dbReference type="ARBA" id="ARBA00022692"/>
    </source>
</evidence>
<feature type="transmembrane region" description="Helical" evidence="4">
    <location>
        <begin position="286"/>
        <end position="306"/>
    </location>
</feature>
<name>A0A062I9B8_ACIBA</name>
<feature type="transmembrane region" description="Helical" evidence="4">
    <location>
        <begin position="167"/>
        <end position="189"/>
    </location>
</feature>
<evidence type="ECO:0000259" key="5">
    <source>
        <dbReference type="PROSITE" id="PS50850"/>
    </source>
</evidence>